<organism evidence="1 2">
    <name type="scientific">Panagrolaimus sp. PS1159</name>
    <dbReference type="NCBI Taxonomy" id="55785"/>
    <lineage>
        <taxon>Eukaryota</taxon>
        <taxon>Metazoa</taxon>
        <taxon>Ecdysozoa</taxon>
        <taxon>Nematoda</taxon>
        <taxon>Chromadorea</taxon>
        <taxon>Rhabditida</taxon>
        <taxon>Tylenchina</taxon>
        <taxon>Panagrolaimomorpha</taxon>
        <taxon>Panagrolaimoidea</taxon>
        <taxon>Panagrolaimidae</taxon>
        <taxon>Panagrolaimus</taxon>
    </lineage>
</organism>
<dbReference type="Proteomes" id="UP000887580">
    <property type="component" value="Unplaced"/>
</dbReference>
<accession>A0AC35G538</accession>
<evidence type="ECO:0000313" key="1">
    <source>
        <dbReference type="Proteomes" id="UP000887580"/>
    </source>
</evidence>
<reference evidence="2" key="1">
    <citation type="submission" date="2022-11" db="UniProtKB">
        <authorList>
            <consortium name="WormBaseParasite"/>
        </authorList>
    </citation>
    <scope>IDENTIFICATION</scope>
</reference>
<protein>
    <submittedName>
        <fullName evidence="2">Selenoprotein P N-terminal domain-containing protein</fullName>
    </submittedName>
</protein>
<evidence type="ECO:0000313" key="2">
    <source>
        <dbReference type="WBParaSite" id="PS1159_v2.g24152.t1"/>
    </source>
</evidence>
<sequence>MFLIRVFVINFLFFNLCFCIPQLCEKAKPWSINGRAFVDEYKGKILFLAFLKLDCSICLDIISKSDTFMRTDGMTERFSHDLSIVIVAPSTEHDSRISLMQSKYPGIRIVKESHQEPLWGWLRVGHHDGLIFDRCGRLSKHVRIPRQSIEISNELFNTLRTILTGHTCGFCNYDAASERRLLINFNKPTPTAQVFAPQITAYVVPHPKGTWKSKENGIPQTARNTVTKQNNINGIGNGNGGNGYANNGNDANGGNVQFTPIQANYGINGKNSGKIYAQQQQPGVFGEEEEAFTEINPPKNKINGNEKLPITTSSPKPIEPLYSDDAEAASQVPSEYYDYVSEWTTPNPPQNVQIPKPSSPSSTWPTKIPSIKDRIVSPCAGYTDDICYQQDPCCSYSYSHSQWKSVHELCLPHVFVDLSNIKVKTVVPGTSVTTDFHFGQTNRWKFECKYGGHVPQYSYFEDDEESIISSD</sequence>
<dbReference type="WBParaSite" id="PS1159_v2.g24152.t1">
    <property type="protein sequence ID" value="PS1159_v2.g24152.t1"/>
    <property type="gene ID" value="PS1159_v2.g24152"/>
</dbReference>
<proteinExistence type="predicted"/>
<name>A0AC35G538_9BILA</name>